<dbReference type="HAMAP" id="MF_00062">
    <property type="entry name" value="Sulf_adenylyltr_sub1"/>
    <property type="match status" value="1"/>
</dbReference>
<keyword evidence="6 12" id="KW-0548">Nucleotidyltransferase</keyword>
<dbReference type="Pfam" id="PF00009">
    <property type="entry name" value="GTP_EFTU"/>
    <property type="match status" value="1"/>
</dbReference>
<feature type="binding site" evidence="12">
    <location>
        <begin position="97"/>
        <end position="101"/>
    </location>
    <ligand>
        <name>GTP</name>
        <dbReference type="ChEBI" id="CHEBI:37565"/>
    </ligand>
</feature>
<dbReference type="InterPro" id="IPR002891">
    <property type="entry name" value="APS"/>
</dbReference>
<accession>A0A941W5J6</accession>
<evidence type="ECO:0000256" key="8">
    <source>
        <dbReference type="ARBA" id="ARBA00022840"/>
    </source>
</evidence>
<comment type="pathway">
    <text evidence="12">Sulfur metabolism; hydrogen sulfide biosynthesis; sulfite from sulfate: step 1/3.</text>
</comment>
<comment type="function">
    <text evidence="2">APS kinase catalyzes the synthesis of activated sulfate.</text>
</comment>
<feature type="binding site" evidence="12">
    <location>
        <begin position="20"/>
        <end position="27"/>
    </location>
    <ligand>
        <name>GTP</name>
        <dbReference type="ChEBI" id="CHEBI:37565"/>
    </ligand>
</feature>
<keyword evidence="7 12" id="KW-0547">Nucleotide-binding</keyword>
<dbReference type="Pfam" id="PF01583">
    <property type="entry name" value="APS_kinase"/>
    <property type="match status" value="1"/>
</dbReference>
<evidence type="ECO:0000256" key="13">
    <source>
        <dbReference type="HAMAP-Rule" id="MF_00065"/>
    </source>
</evidence>
<dbReference type="SUPFAM" id="SSF50447">
    <property type="entry name" value="Translation proteins"/>
    <property type="match status" value="1"/>
</dbReference>
<feature type="active site" description="Phosphoserine intermediate" evidence="13">
    <location>
        <position position="563"/>
    </location>
</feature>
<dbReference type="PRINTS" id="PR00315">
    <property type="entry name" value="ELONGATNFCT"/>
</dbReference>
<dbReference type="PROSITE" id="PS51722">
    <property type="entry name" value="G_TR_2"/>
    <property type="match status" value="1"/>
</dbReference>
<dbReference type="GO" id="GO:0005525">
    <property type="term" value="F:GTP binding"/>
    <property type="evidence" value="ECO:0007669"/>
    <property type="project" value="UniProtKB-UniRule"/>
</dbReference>
<evidence type="ECO:0000256" key="1">
    <source>
        <dbReference type="ARBA" id="ARBA00001823"/>
    </source>
</evidence>
<comment type="similarity">
    <text evidence="12">Belongs to the TRAFAC class translation factor GTPase superfamily. Classic translation factor GTPase family. CysN/NodQ subfamily.</text>
</comment>
<comment type="subunit">
    <text evidence="12">Heterodimer composed of CysD, the smaller subunit, and CysN.</text>
</comment>
<organism evidence="15 16">
    <name type="scientific">Candidatus Scalindua arabica</name>
    <dbReference type="NCBI Taxonomy" id="1127984"/>
    <lineage>
        <taxon>Bacteria</taxon>
        <taxon>Pseudomonadati</taxon>
        <taxon>Planctomycetota</taxon>
        <taxon>Candidatus Brocadiia</taxon>
        <taxon>Candidatus Brocadiales</taxon>
        <taxon>Candidatus Scalinduaceae</taxon>
        <taxon>Candidatus Scalindua</taxon>
    </lineage>
</organism>
<dbReference type="CDD" id="cd02027">
    <property type="entry name" value="APSK"/>
    <property type="match status" value="1"/>
</dbReference>
<dbReference type="CDD" id="cd04095">
    <property type="entry name" value="CysN_NoDQ_III"/>
    <property type="match status" value="1"/>
</dbReference>
<dbReference type="GO" id="GO:0004020">
    <property type="term" value="F:adenylylsulfate kinase activity"/>
    <property type="evidence" value="ECO:0007669"/>
    <property type="project" value="UniProtKB-UniRule"/>
</dbReference>
<keyword evidence="13" id="KW-0418">Kinase</keyword>
<evidence type="ECO:0000256" key="3">
    <source>
        <dbReference type="ARBA" id="ARBA00005438"/>
    </source>
</evidence>
<dbReference type="EMBL" id="JAANXD010000096">
    <property type="protein sequence ID" value="MBS1259507.1"/>
    <property type="molecule type" value="Genomic_DNA"/>
</dbReference>
<feature type="domain" description="Tr-type G" evidence="14">
    <location>
        <begin position="11"/>
        <end position="223"/>
    </location>
</feature>
<evidence type="ECO:0000256" key="5">
    <source>
        <dbReference type="ARBA" id="ARBA00022679"/>
    </source>
</evidence>
<dbReference type="GO" id="GO:0005524">
    <property type="term" value="F:ATP binding"/>
    <property type="evidence" value="ECO:0007669"/>
    <property type="project" value="UniProtKB-UniRule"/>
</dbReference>
<evidence type="ECO:0000256" key="10">
    <source>
        <dbReference type="ARBA" id="ARBA00023268"/>
    </source>
</evidence>
<evidence type="ECO:0000256" key="7">
    <source>
        <dbReference type="ARBA" id="ARBA00022741"/>
    </source>
</evidence>
<dbReference type="CDD" id="cd03695">
    <property type="entry name" value="CysN_NodQ_II"/>
    <property type="match status" value="1"/>
</dbReference>
<dbReference type="NCBIfam" id="NF003478">
    <property type="entry name" value="PRK05124.1"/>
    <property type="match status" value="1"/>
</dbReference>
<dbReference type="NCBIfam" id="TIGR00231">
    <property type="entry name" value="small_GTP"/>
    <property type="match status" value="1"/>
</dbReference>
<dbReference type="InterPro" id="IPR054696">
    <property type="entry name" value="GTP-eEF1A_C"/>
</dbReference>
<dbReference type="HAMAP" id="MF_00065">
    <property type="entry name" value="Adenylyl_sulf_kinase"/>
    <property type="match status" value="1"/>
</dbReference>
<comment type="function">
    <text evidence="12">With CysD forms the ATP sulfurylase (ATPS) that catalyzes the adenylation of sulfate producing adenosine 5'-phosphosulfate (APS) and diphosphate, the first enzymatic step in sulfur assimilation pathway. APS synthesis involves the formation of a high-energy phosphoric-sulfuric acid anhydride bond driven by GTP hydrolysis by CysN coupled to ATP hydrolysis by CysD.</text>
</comment>
<evidence type="ECO:0000256" key="12">
    <source>
        <dbReference type="HAMAP-Rule" id="MF_00062"/>
    </source>
</evidence>
<evidence type="ECO:0000256" key="11">
    <source>
        <dbReference type="ARBA" id="ARBA00049370"/>
    </source>
</evidence>
<dbReference type="GO" id="GO:0000103">
    <property type="term" value="P:sulfate assimilation"/>
    <property type="evidence" value="ECO:0007669"/>
    <property type="project" value="UniProtKB-UniRule"/>
</dbReference>
<dbReference type="GO" id="GO:0003924">
    <property type="term" value="F:GTPase activity"/>
    <property type="evidence" value="ECO:0007669"/>
    <property type="project" value="InterPro"/>
</dbReference>
<dbReference type="CDD" id="cd04166">
    <property type="entry name" value="CysN_ATPS"/>
    <property type="match status" value="1"/>
</dbReference>
<dbReference type="EC" id="2.7.1.25" evidence="13"/>
<dbReference type="PANTHER" id="PTHR23115">
    <property type="entry name" value="TRANSLATION FACTOR"/>
    <property type="match status" value="1"/>
</dbReference>
<keyword evidence="13" id="KW-0597">Phosphoprotein</keyword>
<comment type="catalytic activity">
    <reaction evidence="1 13">
        <text>adenosine 5'-phosphosulfate + ATP = 3'-phosphoadenylyl sulfate + ADP + H(+)</text>
        <dbReference type="Rhea" id="RHEA:24152"/>
        <dbReference type="ChEBI" id="CHEBI:15378"/>
        <dbReference type="ChEBI" id="CHEBI:30616"/>
        <dbReference type="ChEBI" id="CHEBI:58243"/>
        <dbReference type="ChEBI" id="CHEBI:58339"/>
        <dbReference type="ChEBI" id="CHEBI:456216"/>
        <dbReference type="EC" id="2.7.1.25"/>
    </reaction>
</comment>
<evidence type="ECO:0000259" key="14">
    <source>
        <dbReference type="PROSITE" id="PS51722"/>
    </source>
</evidence>
<comment type="catalytic activity">
    <reaction evidence="11 12">
        <text>sulfate + ATP + H(+) = adenosine 5'-phosphosulfate + diphosphate</text>
        <dbReference type="Rhea" id="RHEA:18133"/>
        <dbReference type="ChEBI" id="CHEBI:15378"/>
        <dbReference type="ChEBI" id="CHEBI:16189"/>
        <dbReference type="ChEBI" id="CHEBI:30616"/>
        <dbReference type="ChEBI" id="CHEBI:33019"/>
        <dbReference type="ChEBI" id="CHEBI:58243"/>
        <dbReference type="EC" id="2.7.7.4"/>
    </reaction>
</comment>
<dbReference type="InterPro" id="IPR041757">
    <property type="entry name" value="CysN_GTP-bd"/>
</dbReference>
<dbReference type="EC" id="2.7.7.4" evidence="12"/>
<keyword evidence="5 12" id="KW-0808">Transferase</keyword>
<dbReference type="InterPro" id="IPR031157">
    <property type="entry name" value="G_TR_CS"/>
</dbReference>
<dbReference type="InterPro" id="IPR044138">
    <property type="entry name" value="CysN_II"/>
</dbReference>
<dbReference type="InterPro" id="IPR005225">
    <property type="entry name" value="Small_GTP-bd"/>
</dbReference>
<reference evidence="15" key="1">
    <citation type="journal article" date="2021" name="ISME J.">
        <title>Fine-scale metabolic discontinuity in a stratified prokaryote microbiome of a Red Sea deep halocline.</title>
        <authorList>
            <person name="Michoud G."/>
            <person name="Ngugi D.K."/>
            <person name="Barozzi A."/>
            <person name="Merlino G."/>
            <person name="Calleja M.L."/>
            <person name="Delgado-Huertas A."/>
            <person name="Moran X.A.G."/>
            <person name="Daffonchio D."/>
        </authorList>
    </citation>
    <scope>NUCLEOTIDE SEQUENCE</scope>
    <source>
        <strain evidence="15">SuakinDeep_MAG55_1</strain>
    </source>
</reference>
<dbReference type="InterPro" id="IPR009000">
    <property type="entry name" value="Transl_B-barrel_sf"/>
</dbReference>
<comment type="function">
    <text evidence="13">Catalyzes the synthesis of activated sulfate.</text>
</comment>
<dbReference type="InterPro" id="IPR044139">
    <property type="entry name" value="CysN_NoDQ_III"/>
</dbReference>
<dbReference type="InterPro" id="IPR000795">
    <property type="entry name" value="T_Tr_GTP-bd_dom"/>
</dbReference>
<evidence type="ECO:0000256" key="2">
    <source>
        <dbReference type="ARBA" id="ARBA00002357"/>
    </source>
</evidence>
<dbReference type="AlphaFoldDB" id="A0A941W5J6"/>
<name>A0A941W5J6_9BACT</name>
<sequence>MISPHTSTSHANLLRFTTVGSVDDGKSTLIGRLLMDTENIYDDQIEAVKKVAARKGEKEIDLSLLTDGLAAEREQGITIDVAYRYFQTPKRKFIIADTPGHVQYTRNMVTGASTANLAIILIDARKGILEQSRRHGFIASLLQVSHMIVAVNKMDLVDYSQKVFESIVDEYDEYSRKLDIKDITYIPVSAVNGDNVVTKSTNTPWYDGSTILHVLENVHIGSDINIRDFRFPVQYVIRPDLNFRGYAGRIVAGSITPGEEVVVLPSGITSKIKTITTMDGELEEGRAPQSVVLTLEDEIDVSRGDMIARRQNLPLVESNIDAIVCWMGNDPLKVDKNYFIKHTTRMINAYISELIYMFDVNTLHRTDATEHNLFCELLTTPHRTDVNTLMLNEIGRARFKLTQPIMFDLYNKNRETGSFIIIDPDTNFTVGAGMIRGAVRSIEETIHAEETVKEEEDLPVKVEMERPAIVRTEREERYKHKTAVIWFTGLSGSGKSTIAKSLERLLFATGIHTALLDWDKLRHGLCKDLSFSDEDRIENIRRVGEVANVFYEHGSVVLCTFISPLRCQRDQVKALIPEGRFFEVFVRCSLQTCIQRDPRGLYKKAIDGEIPQFTGINAPYEEPLNPDVILDTEHISIEDNLKAMLSLLKSRGIIRK</sequence>
<comment type="similarity">
    <text evidence="4">In the N-terminal section; belongs to the TRAFAC class translation factor GTPase superfamily. Classic translation factor GTPase family. CysN/NodQ subfamily.</text>
</comment>
<dbReference type="SUPFAM" id="SSF50465">
    <property type="entry name" value="EF-Tu/eEF-1alpha/eIF2-gamma C-terminal domain"/>
    <property type="match status" value="1"/>
</dbReference>
<dbReference type="Proteomes" id="UP000722750">
    <property type="component" value="Unassembled WGS sequence"/>
</dbReference>
<dbReference type="PROSITE" id="PS00301">
    <property type="entry name" value="G_TR_1"/>
    <property type="match status" value="1"/>
</dbReference>
<comment type="similarity">
    <text evidence="13">Belongs to the APS kinase family.</text>
</comment>
<dbReference type="SUPFAM" id="SSF52540">
    <property type="entry name" value="P-loop containing nucleoside triphosphate hydrolases"/>
    <property type="match status" value="2"/>
</dbReference>
<evidence type="ECO:0000256" key="9">
    <source>
        <dbReference type="ARBA" id="ARBA00023134"/>
    </source>
</evidence>
<comment type="similarity">
    <text evidence="3">In the C-terminal section; belongs to the APS kinase family.</text>
</comment>
<evidence type="ECO:0000256" key="6">
    <source>
        <dbReference type="ARBA" id="ARBA00022695"/>
    </source>
</evidence>
<feature type="binding site" evidence="12">
    <location>
        <begin position="152"/>
        <end position="155"/>
    </location>
    <ligand>
        <name>GTP</name>
        <dbReference type="ChEBI" id="CHEBI:37565"/>
    </ligand>
</feature>
<dbReference type="InterPro" id="IPR050100">
    <property type="entry name" value="TRAFAC_GTPase_members"/>
</dbReference>
<feature type="binding site" evidence="13">
    <location>
        <begin position="489"/>
        <end position="496"/>
    </location>
    <ligand>
        <name>ATP</name>
        <dbReference type="ChEBI" id="CHEBI:30616"/>
    </ligand>
</feature>
<keyword evidence="10" id="KW-0511">Multifunctional enzyme</keyword>
<dbReference type="InterPro" id="IPR011779">
    <property type="entry name" value="SO4_adenylTrfase_lsu"/>
</dbReference>
<keyword evidence="8 12" id="KW-0067">ATP-binding</keyword>
<evidence type="ECO:0000313" key="15">
    <source>
        <dbReference type="EMBL" id="MBS1259507.1"/>
    </source>
</evidence>
<protein>
    <recommendedName>
        <fullName evidence="12 13">Multifunctional fusion protein</fullName>
    </recommendedName>
    <domain>
        <recommendedName>
            <fullName evidence="12">Sulfate adenylyltransferase subunit 1</fullName>
            <ecNumber evidence="12">2.7.7.4</ecNumber>
        </recommendedName>
        <alternativeName>
            <fullName evidence="12">ATP-sulfurylase large subunit</fullName>
        </alternativeName>
        <alternativeName>
            <fullName evidence="12">Sulfate adenylate transferase</fullName>
            <shortName evidence="12">SAT</shortName>
        </alternativeName>
    </domain>
    <domain>
        <recommendedName>
            <fullName evidence="13">Adenylyl-sulfate kinase</fullName>
            <ecNumber evidence="13">2.7.1.25</ecNumber>
        </recommendedName>
        <alternativeName>
            <fullName evidence="13">APS kinase</fullName>
        </alternativeName>
        <alternativeName>
            <fullName evidence="13">ATP adenosine-5'-phosphosulfate 3'-phosphotransferase</fullName>
        </alternativeName>
        <alternativeName>
            <fullName evidence="13">Adenosine-5'-phosphosulfate kinase</fullName>
        </alternativeName>
    </domain>
</protein>
<dbReference type="NCBIfam" id="NF003013">
    <property type="entry name" value="PRK03846.1"/>
    <property type="match status" value="1"/>
</dbReference>
<gene>
    <name evidence="13" type="primary">cysC</name>
    <name evidence="12" type="synonym">cysN</name>
    <name evidence="15" type="ORF">MAG551_02579</name>
</gene>
<dbReference type="InterPro" id="IPR009001">
    <property type="entry name" value="Transl_elong_EF1A/Init_IF2_C"/>
</dbReference>
<dbReference type="NCBIfam" id="TIGR02034">
    <property type="entry name" value="CysN"/>
    <property type="match status" value="1"/>
</dbReference>
<dbReference type="Gene3D" id="2.40.30.10">
    <property type="entry name" value="Translation factors"/>
    <property type="match status" value="2"/>
</dbReference>
<dbReference type="GO" id="GO:0070814">
    <property type="term" value="P:hydrogen sulfide biosynthetic process"/>
    <property type="evidence" value="ECO:0007669"/>
    <property type="project" value="UniProtKB-UniRule"/>
</dbReference>
<evidence type="ECO:0000313" key="16">
    <source>
        <dbReference type="Proteomes" id="UP000722750"/>
    </source>
</evidence>
<comment type="caution">
    <text evidence="15">The sequence shown here is derived from an EMBL/GenBank/DDBJ whole genome shotgun (WGS) entry which is preliminary data.</text>
</comment>
<dbReference type="GO" id="GO:0004781">
    <property type="term" value="F:sulfate adenylyltransferase (ATP) activity"/>
    <property type="evidence" value="ECO:0007669"/>
    <property type="project" value="UniProtKB-UniRule"/>
</dbReference>
<dbReference type="Pfam" id="PF22594">
    <property type="entry name" value="GTP-eEF1A_C"/>
    <property type="match status" value="1"/>
</dbReference>
<dbReference type="InterPro" id="IPR059117">
    <property type="entry name" value="APS_kinase_dom"/>
</dbReference>
<keyword evidence="9 12" id="KW-0342">GTP-binding</keyword>
<proteinExistence type="inferred from homology"/>
<comment type="pathway">
    <text evidence="13">Sulfur metabolism; hydrogen sulfide biosynthesis; sulfite from sulfate: step 2/3.</text>
</comment>
<dbReference type="FunFam" id="3.40.50.300:FF:000119">
    <property type="entry name" value="Sulfate adenylyltransferase subunit 1"/>
    <property type="match status" value="1"/>
</dbReference>
<dbReference type="InterPro" id="IPR027417">
    <property type="entry name" value="P-loop_NTPase"/>
</dbReference>
<evidence type="ECO:0000256" key="4">
    <source>
        <dbReference type="ARBA" id="ARBA00007237"/>
    </source>
</evidence>
<dbReference type="NCBIfam" id="TIGR00455">
    <property type="entry name" value="apsK"/>
    <property type="match status" value="1"/>
</dbReference>
<dbReference type="Gene3D" id="3.40.50.300">
    <property type="entry name" value="P-loop containing nucleotide triphosphate hydrolases"/>
    <property type="match status" value="2"/>
</dbReference>